<proteinExistence type="predicted"/>
<feature type="compositionally biased region" description="Basic and acidic residues" evidence="1">
    <location>
        <begin position="106"/>
        <end position="125"/>
    </location>
</feature>
<organism evidence="2">
    <name type="scientific">Oikopleura dioica</name>
    <name type="common">Tunicate</name>
    <dbReference type="NCBI Taxonomy" id="34765"/>
    <lineage>
        <taxon>Eukaryota</taxon>
        <taxon>Metazoa</taxon>
        <taxon>Chordata</taxon>
        <taxon>Tunicata</taxon>
        <taxon>Appendicularia</taxon>
        <taxon>Copelata</taxon>
        <taxon>Oikopleuridae</taxon>
        <taxon>Oikopleura</taxon>
    </lineage>
</organism>
<accession>E4Z3V6</accession>
<dbReference type="Proteomes" id="UP000011014">
    <property type="component" value="Unassembled WGS sequence"/>
</dbReference>
<sequence>KMEEYRRMKPQISELATRDFQEHTPKGNRLTREINRDAYNVTNTRKERVPNRAGIKKKNTGQGTSKERRYGTNMPRGSYASQMSCVAVLDRERAAFCAPQPVRKRTSLESEELPRRKKSKSEDWSGRATARATSPADGRRRSLDTYSVPAQKQRKKTTKEQDRCKIIKKALKKLGKK</sequence>
<evidence type="ECO:0000313" key="2">
    <source>
        <dbReference type="EMBL" id="CBY42384.1"/>
    </source>
</evidence>
<reference evidence="2" key="1">
    <citation type="journal article" date="2010" name="Science">
        <title>Plasticity of animal genome architecture unmasked by rapid evolution of a pelagic tunicate.</title>
        <authorList>
            <person name="Denoeud F."/>
            <person name="Henriet S."/>
            <person name="Mungpakdee S."/>
            <person name="Aury J.M."/>
            <person name="Da Silva C."/>
            <person name="Brinkmann H."/>
            <person name="Mikhaleva J."/>
            <person name="Olsen L.C."/>
            <person name="Jubin C."/>
            <person name="Canestro C."/>
            <person name="Bouquet J.M."/>
            <person name="Danks G."/>
            <person name="Poulain J."/>
            <person name="Campsteijn C."/>
            <person name="Adamski M."/>
            <person name="Cross I."/>
            <person name="Yadetie F."/>
            <person name="Muffato M."/>
            <person name="Louis A."/>
            <person name="Butcher S."/>
            <person name="Tsagkogeorga G."/>
            <person name="Konrad A."/>
            <person name="Singh S."/>
            <person name="Jensen M.F."/>
            <person name="Cong E.H."/>
            <person name="Eikeseth-Otteraa H."/>
            <person name="Noel B."/>
            <person name="Anthouard V."/>
            <person name="Porcel B.M."/>
            <person name="Kachouri-Lafond R."/>
            <person name="Nishino A."/>
            <person name="Ugolini M."/>
            <person name="Chourrout P."/>
            <person name="Nishida H."/>
            <person name="Aasland R."/>
            <person name="Huzurbazar S."/>
            <person name="Westhof E."/>
            <person name="Delsuc F."/>
            <person name="Lehrach H."/>
            <person name="Reinhardt R."/>
            <person name="Weissenbach J."/>
            <person name="Roy S.W."/>
            <person name="Artiguenave F."/>
            <person name="Postlethwait J.H."/>
            <person name="Manak J.R."/>
            <person name="Thompson E.M."/>
            <person name="Jaillon O."/>
            <person name="Du Pasquier L."/>
            <person name="Boudinot P."/>
            <person name="Liberles D.A."/>
            <person name="Volff J.N."/>
            <person name="Philippe H."/>
            <person name="Lenhard B."/>
            <person name="Roest Crollius H."/>
            <person name="Wincker P."/>
            <person name="Chourrout D."/>
        </authorList>
    </citation>
    <scope>NUCLEOTIDE SEQUENCE [LARGE SCALE GENOMIC DNA]</scope>
</reference>
<evidence type="ECO:0000256" key="1">
    <source>
        <dbReference type="SAM" id="MobiDB-lite"/>
    </source>
</evidence>
<name>E4Z3V6_OIKDI</name>
<dbReference type="AlphaFoldDB" id="E4Z3V6"/>
<protein>
    <submittedName>
        <fullName evidence="2">Uncharacterized protein</fullName>
    </submittedName>
</protein>
<feature type="region of interest" description="Disordered" evidence="1">
    <location>
        <begin position="98"/>
        <end position="164"/>
    </location>
</feature>
<dbReference type="EMBL" id="FN657104">
    <property type="protein sequence ID" value="CBY42384.1"/>
    <property type="molecule type" value="Genomic_DNA"/>
</dbReference>
<feature type="region of interest" description="Disordered" evidence="1">
    <location>
        <begin position="36"/>
        <end position="79"/>
    </location>
</feature>
<gene>
    <name evidence="2" type="ORF">GSOID_T00026071001</name>
</gene>
<feature type="non-terminal residue" evidence="2">
    <location>
        <position position="1"/>
    </location>
</feature>